<evidence type="ECO:0008006" key="4">
    <source>
        <dbReference type="Google" id="ProtNLM"/>
    </source>
</evidence>
<reference evidence="3" key="1">
    <citation type="submission" date="2017-09" db="EMBL/GenBank/DDBJ databases">
        <title>Depth-based differentiation of microbial function through sediment-hosted aquifers and enrichment of novel symbionts in the deep terrestrial subsurface.</title>
        <authorList>
            <person name="Probst A.J."/>
            <person name="Ladd B."/>
            <person name="Jarett J.K."/>
            <person name="Geller-Mcgrath D.E."/>
            <person name="Sieber C.M.K."/>
            <person name="Emerson J.B."/>
            <person name="Anantharaman K."/>
            <person name="Thomas B.C."/>
            <person name="Malmstrom R."/>
            <person name="Stieglmeier M."/>
            <person name="Klingl A."/>
            <person name="Woyke T."/>
            <person name="Ryan C.M."/>
            <person name="Banfield J.F."/>
        </authorList>
    </citation>
    <scope>NUCLEOTIDE SEQUENCE [LARGE SCALE GENOMIC DNA]</scope>
</reference>
<feature type="transmembrane region" description="Helical" evidence="1">
    <location>
        <begin position="45"/>
        <end position="63"/>
    </location>
</feature>
<evidence type="ECO:0000313" key="3">
    <source>
        <dbReference type="Proteomes" id="UP000231503"/>
    </source>
</evidence>
<keyword evidence="1" id="KW-0812">Transmembrane</keyword>
<gene>
    <name evidence="2" type="ORF">COU47_01085</name>
</gene>
<evidence type="ECO:0000256" key="1">
    <source>
        <dbReference type="SAM" id="Phobius"/>
    </source>
</evidence>
<accession>A0A2H0TDQ0</accession>
<dbReference type="EMBL" id="PFCO01000003">
    <property type="protein sequence ID" value="PIR69673.1"/>
    <property type="molecule type" value="Genomic_DNA"/>
</dbReference>
<keyword evidence="1" id="KW-0472">Membrane</keyword>
<protein>
    <recommendedName>
        <fullName evidence="4">DUF5673 domain-containing protein</fullName>
    </recommendedName>
</protein>
<comment type="caution">
    <text evidence="2">The sequence shown here is derived from an EMBL/GenBank/DDBJ whole genome shotgun (WGS) entry which is preliminary data.</text>
</comment>
<feature type="transmembrane region" description="Helical" evidence="1">
    <location>
        <begin position="21"/>
        <end position="39"/>
    </location>
</feature>
<keyword evidence="1" id="KW-1133">Transmembrane helix</keyword>
<sequence>MPEMKTLFSWRAPEYFYNEKGGGWYAALGALTVVLLVLAYLLNNFLFGVLIIVSSFAVALYGARRPKTVLFALTEQGLRIENRLYPYDNIQSFWMHYDPPRSKEMTIIFKKGVMPRLSIPLEDADPNEIRDIFIKHVDEEPHEETFSDTLGRYLRF</sequence>
<evidence type="ECO:0000313" key="2">
    <source>
        <dbReference type="EMBL" id="PIR69673.1"/>
    </source>
</evidence>
<name>A0A2H0TDQ0_9BACT</name>
<dbReference type="Proteomes" id="UP000231503">
    <property type="component" value="Unassembled WGS sequence"/>
</dbReference>
<organism evidence="2 3">
    <name type="scientific">Candidatus Niyogibacteria bacterium CG10_big_fil_rev_8_21_14_0_10_46_36</name>
    <dbReference type="NCBI Taxonomy" id="1974726"/>
    <lineage>
        <taxon>Bacteria</taxon>
        <taxon>Candidatus Niyogiibacteriota</taxon>
    </lineage>
</organism>
<proteinExistence type="predicted"/>
<dbReference type="AlphaFoldDB" id="A0A2H0TDQ0"/>